<reference evidence="12 13" key="1">
    <citation type="submission" date="2011-10" db="EMBL/GenBank/DDBJ databases">
        <authorList>
            <person name="Genoscope - CEA"/>
        </authorList>
    </citation>
    <scope>NUCLEOTIDE SEQUENCE [LARGE SCALE GENOMIC DNA]</scope>
    <source>
        <strain evidence="12 13">RCC 1105</strain>
    </source>
</reference>
<comment type="subcellular location">
    <subcellularLocation>
        <location evidence="1 10">Mitochondrion inner membrane</location>
    </subcellularLocation>
</comment>
<evidence type="ECO:0000313" key="13">
    <source>
        <dbReference type="Proteomes" id="UP000198341"/>
    </source>
</evidence>
<evidence type="ECO:0000256" key="11">
    <source>
        <dbReference type="SAM" id="MobiDB-lite"/>
    </source>
</evidence>
<feature type="compositionally biased region" description="Basic and acidic residues" evidence="11">
    <location>
        <begin position="73"/>
        <end position="83"/>
    </location>
</feature>
<feature type="compositionally biased region" description="Low complexity" evidence="11">
    <location>
        <begin position="32"/>
        <end position="42"/>
    </location>
</feature>
<dbReference type="RefSeq" id="XP_007512376.1">
    <property type="nucleotide sequence ID" value="XM_007512314.1"/>
</dbReference>
<comment type="similarity">
    <text evidence="2 10">Belongs to the cytochrome c-type heme lyase family.</text>
</comment>
<gene>
    <name evidence="12" type="ORF">Bathy06g00700</name>
</gene>
<protein>
    <recommendedName>
        <fullName evidence="10">Holocytochrome c-type synthase</fullName>
        <ecNumber evidence="10">4.4.1.17</ecNumber>
    </recommendedName>
</protein>
<keyword evidence="4 10" id="KW-0479">Metal-binding</keyword>
<comment type="catalytic activity">
    <reaction evidence="10">
        <text>holo-[cytochrome c] = apo-[cytochrome c] + heme b</text>
        <dbReference type="Rhea" id="RHEA:22648"/>
        <dbReference type="Rhea" id="RHEA-COMP:10725"/>
        <dbReference type="Rhea" id="RHEA-COMP:10726"/>
        <dbReference type="ChEBI" id="CHEBI:29950"/>
        <dbReference type="ChEBI" id="CHEBI:60344"/>
        <dbReference type="ChEBI" id="CHEBI:83739"/>
        <dbReference type="EC" id="4.4.1.17"/>
    </reaction>
</comment>
<dbReference type="GO" id="GO:0004408">
    <property type="term" value="F:holocytochrome-c synthase activity"/>
    <property type="evidence" value="ECO:0007669"/>
    <property type="project" value="UniProtKB-EC"/>
</dbReference>
<evidence type="ECO:0000256" key="1">
    <source>
        <dbReference type="ARBA" id="ARBA00004273"/>
    </source>
</evidence>
<dbReference type="EMBL" id="FO082273">
    <property type="protein sequence ID" value="CCO16976.1"/>
    <property type="molecule type" value="Genomic_DNA"/>
</dbReference>
<evidence type="ECO:0000256" key="10">
    <source>
        <dbReference type="RuleBase" id="RU363130"/>
    </source>
</evidence>
<keyword evidence="9 10" id="KW-0456">Lyase</keyword>
<evidence type="ECO:0000256" key="8">
    <source>
        <dbReference type="ARBA" id="ARBA00023136"/>
    </source>
</evidence>
<dbReference type="OrthoDB" id="4243at2759"/>
<dbReference type="GO" id="GO:0005743">
    <property type="term" value="C:mitochondrial inner membrane"/>
    <property type="evidence" value="ECO:0007669"/>
    <property type="project" value="UniProtKB-SubCell"/>
</dbReference>
<accession>K8EG40</accession>
<comment type="function">
    <text evidence="10">Lyase that catalyzes the covalent linking of the heme group to the cytochrome C apoprotein to produce the mature functional cytochrome.</text>
</comment>
<evidence type="ECO:0000256" key="9">
    <source>
        <dbReference type="ARBA" id="ARBA00023239"/>
    </source>
</evidence>
<keyword evidence="6 10" id="KW-0408">Iron</keyword>
<dbReference type="GeneID" id="19015050"/>
<feature type="compositionally biased region" description="Basic and acidic residues" evidence="11">
    <location>
        <begin position="114"/>
        <end position="125"/>
    </location>
</feature>
<evidence type="ECO:0000256" key="5">
    <source>
        <dbReference type="ARBA" id="ARBA00022792"/>
    </source>
</evidence>
<evidence type="ECO:0000256" key="6">
    <source>
        <dbReference type="ARBA" id="ARBA00023004"/>
    </source>
</evidence>
<feature type="compositionally biased region" description="Basic and acidic residues" evidence="11">
    <location>
        <begin position="10"/>
        <end position="22"/>
    </location>
</feature>
<dbReference type="AlphaFoldDB" id="K8EG40"/>
<evidence type="ECO:0000256" key="2">
    <source>
        <dbReference type="ARBA" id="ARBA00007255"/>
    </source>
</evidence>
<evidence type="ECO:0000256" key="7">
    <source>
        <dbReference type="ARBA" id="ARBA00023128"/>
    </source>
</evidence>
<sequence>MGAQSSKPARRGEESLERREQRAASLFAKVASSSSSSSSSSSARERDNGKTTTSEANFMPKNLDDGVDEDDDDRRKKIEETRRRSSFSSSSSGISKLSKLRETSSIPISQRATDLPKHQQDEKSRTKNWTYPSPKMFYEAIKRKGWQPPETDIDNVVKIHNVVNERCWQEILKWEKEFHPKTLSGGGGGGGGDPGEEETNNASVSLLRFKGKPRDYSPKARLLNALGYKLPFDRHDWIIDRNGEDVRYVIDFYNAKVPPQGKGDSSSLEVGPIAMHVDVRPALDSLEAFYERAYMQMKWISSGRWMR</sequence>
<feature type="region of interest" description="Disordered" evidence="11">
    <location>
        <begin position="179"/>
        <end position="199"/>
    </location>
</feature>
<feature type="region of interest" description="Disordered" evidence="11">
    <location>
        <begin position="1"/>
        <end position="130"/>
    </location>
</feature>
<dbReference type="PROSITE" id="PS00822">
    <property type="entry name" value="CYTO_HEME_LYASE_2"/>
    <property type="match status" value="1"/>
</dbReference>
<feature type="compositionally biased region" description="Low complexity" evidence="11">
    <location>
        <begin position="86"/>
        <end position="97"/>
    </location>
</feature>
<organism evidence="12 13">
    <name type="scientific">Bathycoccus prasinos</name>
    <dbReference type="NCBI Taxonomy" id="41875"/>
    <lineage>
        <taxon>Eukaryota</taxon>
        <taxon>Viridiplantae</taxon>
        <taxon>Chlorophyta</taxon>
        <taxon>Mamiellophyceae</taxon>
        <taxon>Mamiellales</taxon>
        <taxon>Bathycoccaceae</taxon>
        <taxon>Bathycoccus</taxon>
    </lineage>
</organism>
<dbReference type="Pfam" id="PF01265">
    <property type="entry name" value="Cyto_heme_lyase"/>
    <property type="match status" value="1"/>
</dbReference>
<keyword evidence="7 10" id="KW-0496">Mitochondrion</keyword>
<dbReference type="GO" id="GO:0046872">
    <property type="term" value="F:metal ion binding"/>
    <property type="evidence" value="ECO:0007669"/>
    <property type="project" value="UniProtKB-KW"/>
</dbReference>
<dbReference type="PANTHER" id="PTHR12743:SF0">
    <property type="entry name" value="HOLOCYTOCHROME C-TYPE SYNTHASE"/>
    <property type="match status" value="1"/>
</dbReference>
<keyword evidence="3 10" id="KW-0349">Heme</keyword>
<dbReference type="eggNOG" id="KOG3996">
    <property type="taxonomic scope" value="Eukaryota"/>
</dbReference>
<evidence type="ECO:0000256" key="3">
    <source>
        <dbReference type="ARBA" id="ARBA00022617"/>
    </source>
</evidence>
<keyword evidence="13" id="KW-1185">Reference proteome</keyword>
<dbReference type="STRING" id="41875.K8EG40"/>
<dbReference type="PROSITE" id="PS00821">
    <property type="entry name" value="CYTO_HEME_LYASE_1"/>
    <property type="match status" value="1"/>
</dbReference>
<dbReference type="PANTHER" id="PTHR12743">
    <property type="entry name" value="CYTOCHROME C1 HEME LYASE"/>
    <property type="match status" value="1"/>
</dbReference>
<keyword evidence="8 10" id="KW-0472">Membrane</keyword>
<dbReference type="EC" id="4.4.1.17" evidence="10"/>
<dbReference type="InterPro" id="IPR000511">
    <property type="entry name" value="Holocyt_c/c1_synthase"/>
</dbReference>
<evidence type="ECO:0000256" key="4">
    <source>
        <dbReference type="ARBA" id="ARBA00022723"/>
    </source>
</evidence>
<evidence type="ECO:0000313" key="12">
    <source>
        <dbReference type="EMBL" id="CCO16976.1"/>
    </source>
</evidence>
<proteinExistence type="inferred from homology"/>
<name>K8EG40_9CHLO</name>
<dbReference type="Proteomes" id="UP000198341">
    <property type="component" value="Chromosome 6"/>
</dbReference>
<feature type="compositionally biased region" description="Polar residues" evidence="11">
    <location>
        <begin position="103"/>
        <end position="112"/>
    </location>
</feature>
<keyword evidence="5 10" id="KW-0999">Mitochondrion inner membrane</keyword>
<feature type="compositionally biased region" description="Gly residues" evidence="11">
    <location>
        <begin position="184"/>
        <end position="193"/>
    </location>
</feature>
<dbReference type="KEGG" id="bpg:Bathy06g00700"/>